<dbReference type="InParanoid" id="A0A0C3C3N8"/>
<dbReference type="EMBL" id="KN832894">
    <property type="protein sequence ID" value="KIM93503.1"/>
    <property type="molecule type" value="Genomic_DNA"/>
</dbReference>
<feature type="coiled-coil region" evidence="1">
    <location>
        <begin position="57"/>
        <end position="98"/>
    </location>
</feature>
<gene>
    <name evidence="2" type="ORF">OIDMADRAFT_35614</name>
</gene>
<dbReference type="HOGENOM" id="CLU_1332289_0_0_1"/>
<keyword evidence="3" id="KW-1185">Reference proteome</keyword>
<reference evidence="3" key="2">
    <citation type="submission" date="2015-01" db="EMBL/GenBank/DDBJ databases">
        <title>Evolutionary Origins and Diversification of the Mycorrhizal Mutualists.</title>
        <authorList>
            <consortium name="DOE Joint Genome Institute"/>
            <consortium name="Mycorrhizal Genomics Consortium"/>
            <person name="Kohler A."/>
            <person name="Kuo A."/>
            <person name="Nagy L.G."/>
            <person name="Floudas D."/>
            <person name="Copeland A."/>
            <person name="Barry K.W."/>
            <person name="Cichocki N."/>
            <person name="Veneault-Fourrey C."/>
            <person name="LaButti K."/>
            <person name="Lindquist E.A."/>
            <person name="Lipzen A."/>
            <person name="Lundell T."/>
            <person name="Morin E."/>
            <person name="Murat C."/>
            <person name="Riley R."/>
            <person name="Ohm R."/>
            <person name="Sun H."/>
            <person name="Tunlid A."/>
            <person name="Henrissat B."/>
            <person name="Grigoriev I.V."/>
            <person name="Hibbett D.S."/>
            <person name="Martin F."/>
        </authorList>
    </citation>
    <scope>NUCLEOTIDE SEQUENCE [LARGE SCALE GENOMIC DNA]</scope>
    <source>
        <strain evidence="3">Zn</strain>
    </source>
</reference>
<evidence type="ECO:0000313" key="2">
    <source>
        <dbReference type="EMBL" id="KIM93503.1"/>
    </source>
</evidence>
<keyword evidence="1" id="KW-0175">Coiled coil</keyword>
<proteinExistence type="predicted"/>
<organism evidence="2 3">
    <name type="scientific">Oidiodendron maius (strain Zn)</name>
    <dbReference type="NCBI Taxonomy" id="913774"/>
    <lineage>
        <taxon>Eukaryota</taxon>
        <taxon>Fungi</taxon>
        <taxon>Dikarya</taxon>
        <taxon>Ascomycota</taxon>
        <taxon>Pezizomycotina</taxon>
        <taxon>Leotiomycetes</taxon>
        <taxon>Leotiomycetes incertae sedis</taxon>
        <taxon>Myxotrichaceae</taxon>
        <taxon>Oidiodendron</taxon>
    </lineage>
</organism>
<protein>
    <submittedName>
        <fullName evidence="2">Uncharacterized protein</fullName>
    </submittedName>
</protein>
<evidence type="ECO:0000256" key="1">
    <source>
        <dbReference type="SAM" id="Coils"/>
    </source>
</evidence>
<dbReference type="Proteomes" id="UP000054321">
    <property type="component" value="Unassembled WGS sequence"/>
</dbReference>
<reference evidence="2 3" key="1">
    <citation type="submission" date="2014-04" db="EMBL/GenBank/DDBJ databases">
        <authorList>
            <consortium name="DOE Joint Genome Institute"/>
            <person name="Kuo A."/>
            <person name="Martino E."/>
            <person name="Perotto S."/>
            <person name="Kohler A."/>
            <person name="Nagy L.G."/>
            <person name="Floudas D."/>
            <person name="Copeland A."/>
            <person name="Barry K.W."/>
            <person name="Cichocki N."/>
            <person name="Veneault-Fourrey C."/>
            <person name="LaButti K."/>
            <person name="Lindquist E.A."/>
            <person name="Lipzen A."/>
            <person name="Lundell T."/>
            <person name="Morin E."/>
            <person name="Murat C."/>
            <person name="Sun H."/>
            <person name="Tunlid A."/>
            <person name="Henrissat B."/>
            <person name="Grigoriev I.V."/>
            <person name="Hibbett D.S."/>
            <person name="Martin F."/>
            <person name="Nordberg H.P."/>
            <person name="Cantor M.N."/>
            <person name="Hua S.X."/>
        </authorList>
    </citation>
    <scope>NUCLEOTIDE SEQUENCE [LARGE SCALE GENOMIC DNA]</scope>
    <source>
        <strain evidence="2 3">Zn</strain>
    </source>
</reference>
<name>A0A0C3C3N8_OIDMZ</name>
<dbReference type="AlphaFoldDB" id="A0A0C3C3N8"/>
<evidence type="ECO:0000313" key="3">
    <source>
        <dbReference type="Proteomes" id="UP000054321"/>
    </source>
</evidence>
<sequence length="206" mass="23980">MDSENHGSDLSLQNRDNSSSFAEKYQQVMQTVKYYKQYFRSERKILELTEMTIDIKLKRLDQEQQRLQLDRDQFRQDQKEFEEELEKLTLSIRQIQQKLQADRDFLLQYEDGLDLMGHIATPTTHLEPSSVPPVASSAPRLVLGNSERGEAVFGGVDKRGNVYRRIQKPISRKSAISHDEVAYEPCFASMTKEEIDLVIRSHVQMI</sequence>
<accession>A0A0C3C3N8</accession>